<sequence length="428" mass="44464">MLDRQTIRKTWAVRNPQRSNSRLRSISTADQEYESLEARKNKKGKNGSDQCAAVSKRHNKHHNVDAKNCQNAGTTVTEVLGTTVYETLSTALPSSATAAVSVSTTSLSSTLATAGPAIQSSSSITVASSSKAVVQSSTSAAITSSSTAVVQSPTSSTIASSSKAVVQSSVSTTVTSSATATSLALTTISSTLATSSVAATMSSADMTLPQAGLSTLTTSTIATAALASASSSTAVTQTTSGSGFGTVLILIAILIVVAIMGTLVWRCVKGPSKGDGSKNGNAQGDSDFRGAGEKNNTGFQPPMFVPASMQKGGKDDPERRMHTQAGYGMDCGLEPNSNYPPQLHSFPQDQYAIKHATSWPTDTESNAETEVDLPIFVPAPLPIGAVYDPDMRTDLNPNYGPGLESSHTQPMPVNQDRGLDRRNTTYVA</sequence>
<dbReference type="OrthoDB" id="10488813at2759"/>
<evidence type="ECO:0000313" key="3">
    <source>
        <dbReference type="EMBL" id="RDW80342.1"/>
    </source>
</evidence>
<name>A0A3D8S214_9HELO</name>
<evidence type="ECO:0000256" key="2">
    <source>
        <dbReference type="SAM" id="Phobius"/>
    </source>
</evidence>
<keyword evidence="2" id="KW-0472">Membrane</keyword>
<evidence type="ECO:0000256" key="1">
    <source>
        <dbReference type="SAM" id="MobiDB-lite"/>
    </source>
</evidence>
<keyword evidence="2" id="KW-1133">Transmembrane helix</keyword>
<keyword evidence="4" id="KW-1185">Reference proteome</keyword>
<organism evidence="3 4">
    <name type="scientific">Coleophoma crateriformis</name>
    <dbReference type="NCBI Taxonomy" id="565419"/>
    <lineage>
        <taxon>Eukaryota</taxon>
        <taxon>Fungi</taxon>
        <taxon>Dikarya</taxon>
        <taxon>Ascomycota</taxon>
        <taxon>Pezizomycotina</taxon>
        <taxon>Leotiomycetes</taxon>
        <taxon>Helotiales</taxon>
        <taxon>Dermateaceae</taxon>
        <taxon>Coleophoma</taxon>
    </lineage>
</organism>
<dbReference type="EMBL" id="PDLN01000007">
    <property type="protein sequence ID" value="RDW80342.1"/>
    <property type="molecule type" value="Genomic_DNA"/>
</dbReference>
<accession>A0A3D8S214</accession>
<gene>
    <name evidence="3" type="ORF">BP5796_05040</name>
</gene>
<feature type="region of interest" description="Disordered" evidence="1">
    <location>
        <begin position="271"/>
        <end position="318"/>
    </location>
</feature>
<keyword evidence="2" id="KW-0812">Transmembrane</keyword>
<reference evidence="3 4" key="1">
    <citation type="journal article" date="2018" name="IMA Fungus">
        <title>IMA Genome-F 9: Draft genome sequence of Annulohypoxylon stygium, Aspergillus mulundensis, Berkeleyomyces basicola (syn. Thielaviopsis basicola), Ceratocystis smalleyi, two Cercospora beticola strains, Coleophoma cylindrospora, Fusarium fracticaudum, Phialophora cf. hyalina, and Morchella septimelata.</title>
        <authorList>
            <person name="Wingfield B.D."/>
            <person name="Bills G.F."/>
            <person name="Dong Y."/>
            <person name="Huang W."/>
            <person name="Nel W.J."/>
            <person name="Swalarsk-Parry B.S."/>
            <person name="Vaghefi N."/>
            <person name="Wilken P.M."/>
            <person name="An Z."/>
            <person name="de Beer Z.W."/>
            <person name="De Vos L."/>
            <person name="Chen L."/>
            <person name="Duong T.A."/>
            <person name="Gao Y."/>
            <person name="Hammerbacher A."/>
            <person name="Kikkert J.R."/>
            <person name="Li Y."/>
            <person name="Li H."/>
            <person name="Li K."/>
            <person name="Li Q."/>
            <person name="Liu X."/>
            <person name="Ma X."/>
            <person name="Naidoo K."/>
            <person name="Pethybridge S.J."/>
            <person name="Sun J."/>
            <person name="Steenkamp E.T."/>
            <person name="van der Nest M.A."/>
            <person name="van Wyk S."/>
            <person name="Wingfield M.J."/>
            <person name="Xiong C."/>
            <person name="Yue Q."/>
            <person name="Zhang X."/>
        </authorList>
    </citation>
    <scope>NUCLEOTIDE SEQUENCE [LARGE SCALE GENOMIC DNA]</scope>
    <source>
        <strain evidence="3 4">BP5796</strain>
    </source>
</reference>
<dbReference type="Proteomes" id="UP000256328">
    <property type="component" value="Unassembled WGS sequence"/>
</dbReference>
<comment type="caution">
    <text evidence="3">The sequence shown here is derived from an EMBL/GenBank/DDBJ whole genome shotgun (WGS) entry which is preliminary data.</text>
</comment>
<evidence type="ECO:0000313" key="4">
    <source>
        <dbReference type="Proteomes" id="UP000256328"/>
    </source>
</evidence>
<protein>
    <submittedName>
        <fullName evidence="3">Uncharacterized protein</fullName>
    </submittedName>
</protein>
<feature type="transmembrane region" description="Helical" evidence="2">
    <location>
        <begin position="243"/>
        <end position="265"/>
    </location>
</feature>
<feature type="region of interest" description="Disordered" evidence="1">
    <location>
        <begin position="397"/>
        <end position="428"/>
    </location>
</feature>
<dbReference type="AlphaFoldDB" id="A0A3D8S214"/>
<feature type="compositionally biased region" description="Basic and acidic residues" evidence="1">
    <location>
        <begin position="417"/>
        <end position="428"/>
    </location>
</feature>
<proteinExistence type="predicted"/>